<keyword evidence="1" id="KW-0067">ATP-binding</keyword>
<organism evidence="1 2">
    <name type="scientific">Quillaja saponaria</name>
    <name type="common">Soap bark tree</name>
    <dbReference type="NCBI Taxonomy" id="32244"/>
    <lineage>
        <taxon>Eukaryota</taxon>
        <taxon>Viridiplantae</taxon>
        <taxon>Streptophyta</taxon>
        <taxon>Embryophyta</taxon>
        <taxon>Tracheophyta</taxon>
        <taxon>Spermatophyta</taxon>
        <taxon>Magnoliopsida</taxon>
        <taxon>eudicotyledons</taxon>
        <taxon>Gunneridae</taxon>
        <taxon>Pentapetalae</taxon>
        <taxon>rosids</taxon>
        <taxon>fabids</taxon>
        <taxon>Fabales</taxon>
        <taxon>Quillajaceae</taxon>
        <taxon>Quillaja</taxon>
    </lineage>
</organism>
<keyword evidence="1" id="KW-0547">Nucleotide-binding</keyword>
<dbReference type="GO" id="GO:0004386">
    <property type="term" value="F:helicase activity"/>
    <property type="evidence" value="ECO:0007669"/>
    <property type="project" value="UniProtKB-KW"/>
</dbReference>
<accession>A0AAD7LK84</accession>
<keyword evidence="1" id="KW-0378">Hydrolase</keyword>
<comment type="caution">
    <text evidence="1">The sequence shown here is derived from an EMBL/GenBank/DDBJ whole genome shotgun (WGS) entry which is preliminary data.</text>
</comment>
<dbReference type="Proteomes" id="UP001163823">
    <property type="component" value="Chromosome 8"/>
</dbReference>
<keyword evidence="1" id="KW-0347">Helicase</keyword>
<dbReference type="AlphaFoldDB" id="A0AAD7LK84"/>
<name>A0AAD7LK84_QUISA</name>
<protein>
    <submittedName>
        <fullName evidence="1">Dead box ATP-dependent RNA helicase</fullName>
    </submittedName>
</protein>
<dbReference type="EMBL" id="JARAOO010000008">
    <property type="protein sequence ID" value="KAJ7959705.1"/>
    <property type="molecule type" value="Genomic_DNA"/>
</dbReference>
<evidence type="ECO:0000313" key="1">
    <source>
        <dbReference type="EMBL" id="KAJ7959705.1"/>
    </source>
</evidence>
<sequence>MLCLCSFGSACESFLFPPLYSAVTPPIAIKSFHFKSTCLYGGAPKAPQLKELDRGVDLWQRLFDSMTYWRGRRLTLVKLLRLIECLIWVLSLKSVRL</sequence>
<dbReference type="KEGG" id="qsa:O6P43_020246"/>
<keyword evidence="2" id="KW-1185">Reference proteome</keyword>
<gene>
    <name evidence="1" type="ORF">O6P43_020246</name>
</gene>
<proteinExistence type="predicted"/>
<evidence type="ECO:0000313" key="2">
    <source>
        <dbReference type="Proteomes" id="UP001163823"/>
    </source>
</evidence>
<reference evidence="1" key="1">
    <citation type="journal article" date="2023" name="Science">
        <title>Elucidation of the pathway for biosynthesis of saponin adjuvants from the soapbark tree.</title>
        <authorList>
            <person name="Reed J."/>
            <person name="Orme A."/>
            <person name="El-Demerdash A."/>
            <person name="Owen C."/>
            <person name="Martin L.B.B."/>
            <person name="Misra R.C."/>
            <person name="Kikuchi S."/>
            <person name="Rejzek M."/>
            <person name="Martin A.C."/>
            <person name="Harkess A."/>
            <person name="Leebens-Mack J."/>
            <person name="Louveau T."/>
            <person name="Stephenson M.J."/>
            <person name="Osbourn A."/>
        </authorList>
    </citation>
    <scope>NUCLEOTIDE SEQUENCE</scope>
    <source>
        <strain evidence="1">S10</strain>
    </source>
</reference>